<feature type="binding site" evidence="2">
    <location>
        <begin position="180"/>
        <end position="187"/>
    </location>
    <ligand>
        <name>ATP</name>
        <dbReference type="ChEBI" id="CHEBI:30616"/>
    </ligand>
</feature>
<feature type="region of interest" description="Disordered" evidence="4">
    <location>
        <begin position="249"/>
        <end position="283"/>
    </location>
</feature>
<dbReference type="STRING" id="270498.CHK_2620"/>
<dbReference type="AlphaFoldDB" id="A0A0M2NC01"/>
<dbReference type="PROSITE" id="PS51459">
    <property type="entry name" value="FIDO"/>
    <property type="match status" value="1"/>
</dbReference>
<evidence type="ECO:0000313" key="6">
    <source>
        <dbReference type="EMBL" id="KKI50004.1"/>
    </source>
</evidence>
<dbReference type="GO" id="GO:0005524">
    <property type="term" value="F:ATP binding"/>
    <property type="evidence" value="ECO:0007669"/>
    <property type="project" value="UniProtKB-KW"/>
</dbReference>
<dbReference type="PANTHER" id="PTHR13504:SF38">
    <property type="entry name" value="FIDO DOMAIN-CONTAINING PROTEIN"/>
    <property type="match status" value="1"/>
</dbReference>
<dbReference type="OrthoDB" id="9813719at2"/>
<evidence type="ECO:0000313" key="7">
    <source>
        <dbReference type="Proteomes" id="UP000034076"/>
    </source>
</evidence>
<feature type="active site" evidence="1">
    <location>
        <position position="176"/>
    </location>
</feature>
<feature type="domain" description="Fido" evidence="5">
    <location>
        <begin position="97"/>
        <end position="232"/>
    </location>
</feature>
<evidence type="ECO:0000256" key="3">
    <source>
        <dbReference type="PIRSR" id="PIRSR640198-3"/>
    </source>
</evidence>
<feature type="site" description="Important for autoinhibition of adenylyltransferase activity" evidence="3">
    <location>
        <position position="50"/>
    </location>
</feature>
<dbReference type="Proteomes" id="UP000034076">
    <property type="component" value="Unassembled WGS sequence"/>
</dbReference>
<dbReference type="InterPro" id="IPR040198">
    <property type="entry name" value="Fido_containing"/>
</dbReference>
<reference evidence="6 7" key="1">
    <citation type="submission" date="2015-04" db="EMBL/GenBank/DDBJ databases">
        <title>Draft genome sequence of bacteremic isolate Catabacter hongkongensis type strain HKU16T.</title>
        <authorList>
            <person name="Lau S.K."/>
            <person name="Teng J.L."/>
            <person name="Huang Y."/>
            <person name="Curreem S.O."/>
            <person name="Tsui S.K."/>
            <person name="Woo P.C."/>
        </authorList>
    </citation>
    <scope>NUCLEOTIDE SEQUENCE [LARGE SCALE GENOMIC DNA]</scope>
    <source>
        <strain evidence="6 7">HKU16</strain>
    </source>
</reference>
<dbReference type="Gene3D" id="1.10.3290.10">
    <property type="entry name" value="Fido-like domain"/>
    <property type="match status" value="1"/>
</dbReference>
<dbReference type="Pfam" id="PF02661">
    <property type="entry name" value="Fic"/>
    <property type="match status" value="1"/>
</dbReference>
<evidence type="ECO:0000256" key="4">
    <source>
        <dbReference type="SAM" id="MobiDB-lite"/>
    </source>
</evidence>
<evidence type="ECO:0000259" key="5">
    <source>
        <dbReference type="PROSITE" id="PS51459"/>
    </source>
</evidence>
<gene>
    <name evidence="6" type="ORF">CHK_2620</name>
</gene>
<dbReference type="SUPFAM" id="SSF140931">
    <property type="entry name" value="Fic-like"/>
    <property type="match status" value="1"/>
</dbReference>
<organism evidence="6 7">
    <name type="scientific">Christensenella hongkongensis</name>
    <dbReference type="NCBI Taxonomy" id="270498"/>
    <lineage>
        <taxon>Bacteria</taxon>
        <taxon>Bacillati</taxon>
        <taxon>Bacillota</taxon>
        <taxon>Clostridia</taxon>
        <taxon>Christensenellales</taxon>
        <taxon>Christensenellaceae</taxon>
        <taxon>Christensenella</taxon>
    </lineage>
</organism>
<keyword evidence="2" id="KW-0547">Nucleotide-binding</keyword>
<proteinExistence type="predicted"/>
<accession>A0A0M2NC01</accession>
<name>A0A0M2NC01_9FIRM</name>
<dbReference type="RefSeq" id="WP_052740581.1">
    <property type="nucleotide sequence ID" value="NZ_LAYJ01000115.1"/>
</dbReference>
<keyword evidence="2" id="KW-0067">ATP-binding</keyword>
<dbReference type="PATRIC" id="fig|270498.16.peg.1368"/>
<evidence type="ECO:0000256" key="1">
    <source>
        <dbReference type="PIRSR" id="PIRSR640198-1"/>
    </source>
</evidence>
<dbReference type="PANTHER" id="PTHR13504">
    <property type="entry name" value="FIDO DOMAIN-CONTAINING PROTEIN DDB_G0283145"/>
    <property type="match status" value="1"/>
</dbReference>
<sequence>MAIIGDIQKKIAETKKKLDSVQEIKKDFLVWDAFYKGFQYRFCWSSNSIEGNTLSLDETIAVVDFDEVSAGHKFSEYQDAKNLFRAIKEMSPKGVRISEEWIKKIDGIICGAYGEYRQENVFVGNPARAVYYPPKYENVPELMQAHMEKIGDFHSGDFAEVIERVAEYHIEFERIHPFMDGNGRTGRIILNQILMNNEILPAAISHTSKYRQAFKEFDTKGDKSLMTYLICDALQESAKIVKELSLKKERDQETAKASVKGKLQKNSGEPGGGNNRDHEDLEL</sequence>
<dbReference type="InterPro" id="IPR036597">
    <property type="entry name" value="Fido-like_dom_sf"/>
</dbReference>
<comment type="caution">
    <text evidence="6">The sequence shown here is derived from an EMBL/GenBank/DDBJ whole genome shotgun (WGS) entry which is preliminary data.</text>
</comment>
<dbReference type="InterPro" id="IPR003812">
    <property type="entry name" value="Fido"/>
</dbReference>
<keyword evidence="7" id="KW-1185">Reference proteome</keyword>
<evidence type="ECO:0000256" key="2">
    <source>
        <dbReference type="PIRSR" id="PIRSR640198-2"/>
    </source>
</evidence>
<dbReference type="EMBL" id="LAYJ01000115">
    <property type="protein sequence ID" value="KKI50004.1"/>
    <property type="molecule type" value="Genomic_DNA"/>
</dbReference>
<protein>
    <recommendedName>
        <fullName evidence="5">Fido domain-containing protein</fullName>
    </recommendedName>
</protein>